<dbReference type="InterPro" id="IPR046347">
    <property type="entry name" value="bZIP_sf"/>
</dbReference>
<dbReference type="GO" id="GO:0000981">
    <property type="term" value="F:DNA-binding transcription factor activity, RNA polymerase II-specific"/>
    <property type="evidence" value="ECO:0007669"/>
    <property type="project" value="TreeGrafter"/>
</dbReference>
<evidence type="ECO:0000313" key="1">
    <source>
        <dbReference type="EMBL" id="AAW27374.1"/>
    </source>
</evidence>
<dbReference type="GO" id="GO:0000977">
    <property type="term" value="F:RNA polymerase II transcription regulatory region sequence-specific DNA binding"/>
    <property type="evidence" value="ECO:0007669"/>
    <property type="project" value="TreeGrafter"/>
</dbReference>
<reference evidence="1" key="2">
    <citation type="journal article" date="2006" name="PLoS Pathog.">
        <title>New perspectives on host-parasite interplay by comparative transcriptomic and proteomic analyses of Schistosoma japonicum.</title>
        <authorList>
            <person name="Liu F."/>
            <person name="Lu J."/>
            <person name="Hu W."/>
            <person name="Wang S.Y."/>
            <person name="Cui S.J."/>
            <person name="Chi M."/>
            <person name="Yan Q."/>
            <person name="Wang X.R."/>
            <person name="Song H.D."/>
            <person name="Xu X.N."/>
            <person name="Wang J.J."/>
            <person name="Zhang X.L."/>
            <person name="Zhang X."/>
            <person name="Wang Z.Q."/>
            <person name="Xue C.L."/>
            <person name="Brindley P.J."/>
            <person name="McManus D.P."/>
            <person name="Yang P.Y."/>
            <person name="Feng Z."/>
            <person name="Chen Z."/>
            <person name="Han Z.G."/>
        </authorList>
    </citation>
    <scope>NUCLEOTIDE SEQUENCE</scope>
</reference>
<reference evidence="1" key="1">
    <citation type="submission" date="2004-11" db="EMBL/GenBank/DDBJ databases">
        <title>The full-length cDNA sequences of Schistosoma japonicum genes.</title>
        <authorList>
            <person name="Han Z."/>
        </authorList>
    </citation>
    <scope>NUCLEOTIDE SEQUENCE</scope>
</reference>
<dbReference type="AlphaFoldDB" id="Q5D9Y2"/>
<dbReference type="EMBL" id="AY815642">
    <property type="protein sequence ID" value="AAW27374.1"/>
    <property type="molecule type" value="mRNA"/>
</dbReference>
<name>Q5D9Y2_SCHJA</name>
<organism evidence="1">
    <name type="scientific">Schistosoma japonicum</name>
    <name type="common">Blood fluke</name>
    <dbReference type="NCBI Taxonomy" id="6182"/>
    <lineage>
        <taxon>Eukaryota</taxon>
        <taxon>Metazoa</taxon>
        <taxon>Spiralia</taxon>
        <taxon>Lophotrochozoa</taxon>
        <taxon>Platyhelminthes</taxon>
        <taxon>Trematoda</taxon>
        <taxon>Digenea</taxon>
        <taxon>Strigeidida</taxon>
        <taxon>Schistosomatoidea</taxon>
        <taxon>Schistosomatidae</taxon>
        <taxon>Schistosoma</taxon>
    </lineage>
</organism>
<dbReference type="CDD" id="cd14809">
    <property type="entry name" value="bZIP_AUREO-like"/>
    <property type="match status" value="1"/>
</dbReference>
<accession>Q5D9Y2</accession>
<dbReference type="PANTHER" id="PTHR21552">
    <property type="entry name" value="ADULT RETINA PROTEIN"/>
    <property type="match status" value="1"/>
</dbReference>
<sequence length="584" mass="65537">MTFLNDHYSTPSRITSTENIKSYDSLNHLDLFESGCLDKHHTIHSSTSWSADWTNNAESNSQTNHQSYSLENNIPMSFDSFRCLDTSPYITARNVTCKNDYSTTKSNEVVSLSLNLSINNNHQFDLGPEPCNEFNHSLSPQSELTKHSNIVLNNNTDLPVGNAYNLPSGAYFWLYNSQCKGPKASPLLNIRSTLVSNNSTEDDQAVLTENSSSNVYQDDFVSSSASPHGIHSIVHYPISPISLPGYPLVVFEDPVQRRYDLVHCSKLRRGDGNDVTPNLMRLRSMGEELACLNRNITAQGELIAANASTAFDQPDISLDFKMIQDLSGSVFNSKIVEQAKREKNKLASKICRLKKKAFHEANKIKYLGLEIEYNELASVIVRIKELITKYLRDHLPPKYLLHESTIDHHVYTSENQLNNVNLSSPSSSSTNNESVLLPHSTVQIYPHTSGSLFKQALIICETTHVTRTAGRMDILVNEVIQNYSLSCSLSTGGSDLFENGNQSFIINKKFDTPLLQALSNSNVYCNSHDEDKSSNTRSSSAIFHESPEIRISQNIQHNLQQQQCISTSKLNYPRPPPEFKLIYE</sequence>
<dbReference type="PANTHER" id="PTHR21552:SF2">
    <property type="entry name" value="CREB3 REGULATORY FACTOR"/>
    <property type="match status" value="1"/>
</dbReference>
<dbReference type="GO" id="GO:0005634">
    <property type="term" value="C:nucleus"/>
    <property type="evidence" value="ECO:0007669"/>
    <property type="project" value="TreeGrafter"/>
</dbReference>
<protein>
    <submittedName>
        <fullName evidence="1">SJCHGC06180 protein</fullName>
    </submittedName>
</protein>
<dbReference type="InterPro" id="IPR039165">
    <property type="entry name" value="CREBRF"/>
</dbReference>
<proteinExistence type="evidence at transcript level"/>
<dbReference type="SUPFAM" id="SSF57959">
    <property type="entry name" value="Leucine zipper domain"/>
    <property type="match status" value="1"/>
</dbReference>
<dbReference type="GO" id="GO:0006986">
    <property type="term" value="P:response to unfolded protein"/>
    <property type="evidence" value="ECO:0007669"/>
    <property type="project" value="InterPro"/>
</dbReference>